<organism evidence="2 3">
    <name type="scientific">Intrasporangium calvum (strain ATCC 23552 / DSM 43043 / JCM 3097 / NBRC 12989 / NCIMB 10167 / NRRL B-3866 / 7 KIP)</name>
    <dbReference type="NCBI Taxonomy" id="710696"/>
    <lineage>
        <taxon>Bacteria</taxon>
        <taxon>Bacillati</taxon>
        <taxon>Actinomycetota</taxon>
        <taxon>Actinomycetes</taxon>
        <taxon>Micrococcales</taxon>
        <taxon>Intrasporangiaceae</taxon>
        <taxon>Intrasporangium</taxon>
    </lineage>
</organism>
<dbReference type="HOGENOM" id="CLU_2395747_0_0_11"/>
<sequence>MPTVKDDAPPAASPEREPGLDLATASLAALRATLRLIEDRITEELTTGGYRPGPGHTARIGRLRRREQDLRAEIAHRRSERPQVGRPPAERPE</sequence>
<keyword evidence="3" id="KW-1185">Reference proteome</keyword>
<protein>
    <submittedName>
        <fullName evidence="2">Uncharacterized protein</fullName>
    </submittedName>
</protein>
<dbReference type="STRING" id="710696.Intca_0189"/>
<dbReference type="EMBL" id="CP002343">
    <property type="protein sequence ID" value="ADU46747.1"/>
    <property type="molecule type" value="Genomic_DNA"/>
</dbReference>
<gene>
    <name evidence="2" type="ordered locus">Intca_0189</name>
</gene>
<proteinExistence type="predicted"/>
<name>E6S607_INTC7</name>
<feature type="compositionally biased region" description="Basic and acidic residues" evidence="1">
    <location>
        <begin position="66"/>
        <end position="93"/>
    </location>
</feature>
<dbReference type="Proteomes" id="UP000008914">
    <property type="component" value="Chromosome"/>
</dbReference>
<feature type="compositionally biased region" description="Basic and acidic residues" evidence="1">
    <location>
        <begin position="1"/>
        <end position="19"/>
    </location>
</feature>
<feature type="region of interest" description="Disordered" evidence="1">
    <location>
        <begin position="45"/>
        <end position="93"/>
    </location>
</feature>
<evidence type="ECO:0000256" key="1">
    <source>
        <dbReference type="SAM" id="MobiDB-lite"/>
    </source>
</evidence>
<accession>E6S607</accession>
<evidence type="ECO:0000313" key="3">
    <source>
        <dbReference type="Proteomes" id="UP000008914"/>
    </source>
</evidence>
<dbReference type="RefSeq" id="WP_013491069.1">
    <property type="nucleotide sequence ID" value="NC_014830.1"/>
</dbReference>
<evidence type="ECO:0000313" key="2">
    <source>
        <dbReference type="EMBL" id="ADU46747.1"/>
    </source>
</evidence>
<dbReference type="KEGG" id="ica:Intca_0189"/>
<reference evidence="2 3" key="1">
    <citation type="journal article" date="2010" name="Stand. Genomic Sci.">
        <title>Complete genome sequence of Intrasporangium calvum type strain (7 KIP).</title>
        <authorList>
            <person name="Del Rio T.G."/>
            <person name="Chertkov O."/>
            <person name="Yasawong M."/>
            <person name="Lucas S."/>
            <person name="Deshpande S."/>
            <person name="Cheng J.F."/>
            <person name="Detter C."/>
            <person name="Tapia R."/>
            <person name="Han C."/>
            <person name="Goodwin L."/>
            <person name="Pitluck S."/>
            <person name="Liolios K."/>
            <person name="Ivanova N."/>
            <person name="Mavromatis K."/>
            <person name="Pati A."/>
            <person name="Chen A."/>
            <person name="Palaniappan K."/>
            <person name="Land M."/>
            <person name="Hauser L."/>
            <person name="Chang Y.J."/>
            <person name="Jeffries C.D."/>
            <person name="Rohde M."/>
            <person name="Pukall R."/>
            <person name="Sikorski J."/>
            <person name="Goker M."/>
            <person name="Woyke T."/>
            <person name="Bristow J."/>
            <person name="Eisen J.A."/>
            <person name="Markowitz V."/>
            <person name="Hugenholtz P."/>
            <person name="Kyrpides N.C."/>
            <person name="Klenk H.P."/>
            <person name="Lapidus A."/>
        </authorList>
    </citation>
    <scope>NUCLEOTIDE SEQUENCE [LARGE SCALE GENOMIC DNA]</scope>
    <source>
        <strain evidence="3">ATCC 23552 / DSM 43043 / JCM 3097 / NBRC 12989 / 7 KIP</strain>
    </source>
</reference>
<feature type="region of interest" description="Disordered" evidence="1">
    <location>
        <begin position="1"/>
        <end position="20"/>
    </location>
</feature>
<dbReference type="AlphaFoldDB" id="E6S607"/>